<sequence length="105" mass="11971">EDQKIKLEIEKLAKEKSLRDNVGETCSNKEAPGEDTSLEIPFALTNEETPIDVNNLELIEARLRTEDAPLLEKGTNDTIRTKSSDGFRLGEKWSIHLITVWKRHL</sequence>
<organism evidence="1">
    <name type="scientific">Lepeophtheirus salmonis</name>
    <name type="common">Salmon louse</name>
    <name type="synonym">Caligus salmonis</name>
    <dbReference type="NCBI Taxonomy" id="72036"/>
    <lineage>
        <taxon>Eukaryota</taxon>
        <taxon>Metazoa</taxon>
        <taxon>Ecdysozoa</taxon>
        <taxon>Arthropoda</taxon>
        <taxon>Crustacea</taxon>
        <taxon>Multicrustacea</taxon>
        <taxon>Hexanauplia</taxon>
        <taxon>Copepoda</taxon>
        <taxon>Siphonostomatoida</taxon>
        <taxon>Caligidae</taxon>
        <taxon>Lepeophtheirus</taxon>
    </lineage>
</organism>
<name>A0A0K2UG81_LEPSM</name>
<evidence type="ECO:0000313" key="1">
    <source>
        <dbReference type="EMBL" id="CDW37080.1"/>
    </source>
</evidence>
<feature type="non-terminal residue" evidence="1">
    <location>
        <position position="1"/>
    </location>
</feature>
<proteinExistence type="predicted"/>
<dbReference type="AlphaFoldDB" id="A0A0K2UG81"/>
<accession>A0A0K2UG81</accession>
<dbReference type="EMBL" id="HACA01019719">
    <property type="protein sequence ID" value="CDW37080.1"/>
    <property type="molecule type" value="Transcribed_RNA"/>
</dbReference>
<protein>
    <submittedName>
        <fullName evidence="1">Uncharacterized protein</fullName>
    </submittedName>
</protein>
<reference evidence="1" key="1">
    <citation type="submission" date="2014-05" db="EMBL/GenBank/DDBJ databases">
        <authorList>
            <person name="Chronopoulou M."/>
        </authorList>
    </citation>
    <scope>NUCLEOTIDE SEQUENCE</scope>
    <source>
        <tissue evidence="1">Whole organism</tissue>
    </source>
</reference>